<evidence type="ECO:0000313" key="9">
    <source>
        <dbReference type="EMBL" id="HJC25718.1"/>
    </source>
</evidence>
<dbReference type="SMART" id="SM00342">
    <property type="entry name" value="HTH_ARAC"/>
    <property type="match status" value="1"/>
</dbReference>
<dbReference type="Pfam" id="PF12833">
    <property type="entry name" value="HTH_18"/>
    <property type="match status" value="1"/>
</dbReference>
<dbReference type="PANTHER" id="PTHR43280">
    <property type="entry name" value="ARAC-FAMILY TRANSCRIPTIONAL REGULATOR"/>
    <property type="match status" value="1"/>
</dbReference>
<protein>
    <recommendedName>
        <fullName evidence="1">Stage 0 sporulation protein A homolog</fullName>
    </recommendedName>
</protein>
<keyword evidence="6" id="KW-0597">Phosphoprotein</keyword>
<comment type="caution">
    <text evidence="9">The sequence shown here is derived from an EMBL/GenBank/DDBJ whole genome shotgun (WGS) entry which is preliminary data.</text>
</comment>
<organism evidence="9 10">
    <name type="scientific">Candidatus Eisenbergiella merdavium</name>
    <dbReference type="NCBI Taxonomy" id="2838551"/>
    <lineage>
        <taxon>Bacteria</taxon>
        <taxon>Bacillati</taxon>
        <taxon>Bacillota</taxon>
        <taxon>Clostridia</taxon>
        <taxon>Lachnospirales</taxon>
        <taxon>Lachnospiraceae</taxon>
        <taxon>Eisenbergiella</taxon>
    </lineage>
</organism>
<dbReference type="PROSITE" id="PS50110">
    <property type="entry name" value="RESPONSE_REGULATORY"/>
    <property type="match status" value="1"/>
</dbReference>
<dbReference type="SMART" id="SM00448">
    <property type="entry name" value="REC"/>
    <property type="match status" value="1"/>
</dbReference>
<dbReference type="InterPro" id="IPR009057">
    <property type="entry name" value="Homeodomain-like_sf"/>
</dbReference>
<feature type="domain" description="HTH araC/xylS-type" evidence="7">
    <location>
        <begin position="436"/>
        <end position="534"/>
    </location>
</feature>
<keyword evidence="3" id="KW-0238">DNA-binding</keyword>
<dbReference type="Proteomes" id="UP000823891">
    <property type="component" value="Unassembled WGS sequence"/>
</dbReference>
<evidence type="ECO:0000256" key="6">
    <source>
        <dbReference type="PROSITE-ProRule" id="PRU00169"/>
    </source>
</evidence>
<keyword evidence="4" id="KW-0804">Transcription</keyword>
<dbReference type="SUPFAM" id="SSF52172">
    <property type="entry name" value="CheY-like"/>
    <property type="match status" value="1"/>
</dbReference>
<dbReference type="GO" id="GO:0000160">
    <property type="term" value="P:phosphorelay signal transduction system"/>
    <property type="evidence" value="ECO:0007669"/>
    <property type="project" value="InterPro"/>
</dbReference>
<evidence type="ECO:0000256" key="5">
    <source>
        <dbReference type="ARBA" id="ARBA00024867"/>
    </source>
</evidence>
<proteinExistence type="predicted"/>
<dbReference type="InterPro" id="IPR018060">
    <property type="entry name" value="HTH_AraC"/>
</dbReference>
<dbReference type="Gene3D" id="1.10.10.60">
    <property type="entry name" value="Homeodomain-like"/>
    <property type="match status" value="2"/>
</dbReference>
<name>A0A9D2NJ07_9FIRM</name>
<dbReference type="SUPFAM" id="SSF46689">
    <property type="entry name" value="Homeodomain-like"/>
    <property type="match status" value="2"/>
</dbReference>
<sequence length="539" mass="62217">MFQLLIVDDEIESLEWLVELFEACDEEINIYTASVAREALELLNDIKFDIVLTDIQMPGMDGLELYKRIKENWSHIRVIFLTGYSTHEILYQVAQDKTIRYLVKTETPQKIVNTVLEVYGELRKEREAALKQRQNEALLSQAKYWLEKGIMEQLVNELVEPQAVKEQLLHMEIPVKTDQPFILFMARISTADDAVRYEDQEYILAAVRENMPRTVRLAVYILDFHYITGIVQPRMDGFPADWNNLFRTCAEGLESVKRLCGEKLKIRMAAAVYREAIQLEDLSAAYHMLRRKLIPLARGNEEGVLSVLPSGDESGYIGSKTGAMKRLMLESYMEQGRLNEVCRILPEAAGRLLSYDSMHDLEALEIYYSISMIFIKYINANGWTEKIPFQIGMYPLTSVEDFRDWGEAVDYLMKLAAVLANLTKEDEYSYGDQAIQRVEQYIYDHLQDDLSLQVLADVGNFNASYLSRIFKQKYHCNLSDYIVRARMSLAKELLINTNEKIYLIAEKAGYGTISSFNRVFRKMEGMSPAEYRAANHIGE</sequence>
<accession>A0A9D2NJ07</accession>
<evidence type="ECO:0000256" key="4">
    <source>
        <dbReference type="ARBA" id="ARBA00023163"/>
    </source>
</evidence>
<dbReference type="Gene3D" id="3.40.50.2300">
    <property type="match status" value="1"/>
</dbReference>
<feature type="modified residue" description="4-aspartylphosphate" evidence="6">
    <location>
        <position position="54"/>
    </location>
</feature>
<feature type="domain" description="Response regulatory" evidence="8">
    <location>
        <begin position="3"/>
        <end position="119"/>
    </location>
</feature>
<keyword evidence="2" id="KW-0805">Transcription regulation</keyword>
<dbReference type="InterPro" id="IPR011006">
    <property type="entry name" value="CheY-like_superfamily"/>
</dbReference>
<comment type="function">
    <text evidence="5">May play the central regulatory role in sporulation. It may be an element of the effector pathway responsible for the activation of sporulation genes in response to nutritional stress. Spo0A may act in concert with spo0H (a sigma factor) to control the expression of some genes that are critical to the sporulation process.</text>
</comment>
<evidence type="ECO:0000259" key="8">
    <source>
        <dbReference type="PROSITE" id="PS50110"/>
    </source>
</evidence>
<evidence type="ECO:0000313" key="10">
    <source>
        <dbReference type="Proteomes" id="UP000823891"/>
    </source>
</evidence>
<evidence type="ECO:0000256" key="3">
    <source>
        <dbReference type="ARBA" id="ARBA00023125"/>
    </source>
</evidence>
<dbReference type="PROSITE" id="PS01124">
    <property type="entry name" value="HTH_ARAC_FAMILY_2"/>
    <property type="match status" value="1"/>
</dbReference>
<gene>
    <name evidence="9" type="ORF">H9761_18815</name>
</gene>
<dbReference type="AlphaFoldDB" id="A0A9D2NJ07"/>
<reference evidence="9" key="1">
    <citation type="journal article" date="2021" name="PeerJ">
        <title>Extensive microbial diversity within the chicken gut microbiome revealed by metagenomics and culture.</title>
        <authorList>
            <person name="Gilroy R."/>
            <person name="Ravi A."/>
            <person name="Getino M."/>
            <person name="Pursley I."/>
            <person name="Horton D.L."/>
            <person name="Alikhan N.F."/>
            <person name="Baker D."/>
            <person name="Gharbi K."/>
            <person name="Hall N."/>
            <person name="Watson M."/>
            <person name="Adriaenssens E.M."/>
            <person name="Foster-Nyarko E."/>
            <person name="Jarju S."/>
            <person name="Secka A."/>
            <person name="Antonio M."/>
            <person name="Oren A."/>
            <person name="Chaudhuri R.R."/>
            <person name="La Ragione R."/>
            <person name="Hildebrand F."/>
            <person name="Pallen M.J."/>
        </authorList>
    </citation>
    <scope>NUCLEOTIDE SEQUENCE</scope>
    <source>
        <strain evidence="9">USAMLcec2-132</strain>
    </source>
</reference>
<evidence type="ECO:0000256" key="2">
    <source>
        <dbReference type="ARBA" id="ARBA00023015"/>
    </source>
</evidence>
<dbReference type="InterPro" id="IPR001789">
    <property type="entry name" value="Sig_transdc_resp-reg_receiver"/>
</dbReference>
<dbReference type="GO" id="GO:0003700">
    <property type="term" value="F:DNA-binding transcription factor activity"/>
    <property type="evidence" value="ECO:0007669"/>
    <property type="project" value="InterPro"/>
</dbReference>
<dbReference type="GO" id="GO:0043565">
    <property type="term" value="F:sequence-specific DNA binding"/>
    <property type="evidence" value="ECO:0007669"/>
    <property type="project" value="InterPro"/>
</dbReference>
<dbReference type="Pfam" id="PF00072">
    <property type="entry name" value="Response_reg"/>
    <property type="match status" value="1"/>
</dbReference>
<reference evidence="9" key="2">
    <citation type="submission" date="2021-04" db="EMBL/GenBank/DDBJ databases">
        <authorList>
            <person name="Gilroy R."/>
        </authorList>
    </citation>
    <scope>NUCLEOTIDE SEQUENCE</scope>
    <source>
        <strain evidence="9">USAMLcec2-132</strain>
    </source>
</reference>
<evidence type="ECO:0000256" key="1">
    <source>
        <dbReference type="ARBA" id="ARBA00018672"/>
    </source>
</evidence>
<evidence type="ECO:0000259" key="7">
    <source>
        <dbReference type="PROSITE" id="PS01124"/>
    </source>
</evidence>
<dbReference type="PANTHER" id="PTHR43280:SF28">
    <property type="entry name" value="HTH-TYPE TRANSCRIPTIONAL ACTIVATOR RHAS"/>
    <property type="match status" value="1"/>
</dbReference>
<dbReference type="EMBL" id="DWWS01000070">
    <property type="protein sequence ID" value="HJC25718.1"/>
    <property type="molecule type" value="Genomic_DNA"/>
</dbReference>
<dbReference type="CDD" id="cd17536">
    <property type="entry name" value="REC_YesN-like"/>
    <property type="match status" value="1"/>
</dbReference>